<evidence type="ECO:0000313" key="5">
    <source>
        <dbReference type="EMBL" id="KAJ4150271.1"/>
    </source>
</evidence>
<evidence type="ECO:0000256" key="2">
    <source>
        <dbReference type="ARBA" id="ARBA00022857"/>
    </source>
</evidence>
<evidence type="ECO:0000256" key="4">
    <source>
        <dbReference type="RuleBase" id="RU000363"/>
    </source>
</evidence>
<dbReference type="RefSeq" id="XP_056051985.1">
    <property type="nucleotide sequence ID" value="XM_056200101.1"/>
</dbReference>
<dbReference type="Gene3D" id="3.40.50.720">
    <property type="entry name" value="NAD(P)-binding Rossmann-like Domain"/>
    <property type="match status" value="1"/>
</dbReference>
<dbReference type="GO" id="GO:0004806">
    <property type="term" value="F:triacylglycerol lipase activity"/>
    <property type="evidence" value="ECO:0007669"/>
    <property type="project" value="TreeGrafter"/>
</dbReference>
<dbReference type="InterPro" id="IPR002347">
    <property type="entry name" value="SDR_fam"/>
</dbReference>
<keyword evidence="6" id="KW-1185">Reference proteome</keyword>
<comment type="similarity">
    <text evidence="1 4">Belongs to the short-chain dehydrogenases/reductases (SDR) family.</text>
</comment>
<dbReference type="InterPro" id="IPR036291">
    <property type="entry name" value="NAD(P)-bd_dom_sf"/>
</dbReference>
<comment type="caution">
    <text evidence="5">The sequence shown here is derived from an EMBL/GenBank/DDBJ whole genome shotgun (WGS) entry which is preliminary data.</text>
</comment>
<accession>A0A9W8Q9U7</accession>
<dbReference type="EMBL" id="JAJHUN010000009">
    <property type="protein sequence ID" value="KAJ4150271.1"/>
    <property type="molecule type" value="Genomic_DNA"/>
</dbReference>
<dbReference type="GO" id="GO:0019433">
    <property type="term" value="P:triglyceride catabolic process"/>
    <property type="evidence" value="ECO:0007669"/>
    <property type="project" value="TreeGrafter"/>
</dbReference>
<reference evidence="5" key="1">
    <citation type="journal article" date="2023" name="Access Microbiol">
        <title>De-novo genome assembly for Akanthomyces muscarius, a biocontrol agent of insect agricultural pests.</title>
        <authorList>
            <person name="Erdos Z."/>
            <person name="Studholme D.J."/>
            <person name="Raymond B."/>
            <person name="Sharma M."/>
        </authorList>
    </citation>
    <scope>NUCLEOTIDE SEQUENCE</scope>
    <source>
        <strain evidence="5">Ve6</strain>
    </source>
</reference>
<keyword evidence="3" id="KW-0560">Oxidoreductase</keyword>
<dbReference type="InterPro" id="IPR020904">
    <property type="entry name" value="Sc_DH/Rdtase_CS"/>
</dbReference>
<protein>
    <recommendedName>
        <fullName evidence="7">Oxidoreductase</fullName>
    </recommendedName>
</protein>
<dbReference type="GO" id="GO:0005811">
    <property type="term" value="C:lipid droplet"/>
    <property type="evidence" value="ECO:0007669"/>
    <property type="project" value="TreeGrafter"/>
</dbReference>
<dbReference type="Pfam" id="PF00106">
    <property type="entry name" value="adh_short"/>
    <property type="match status" value="1"/>
</dbReference>
<dbReference type="SUPFAM" id="SSF51735">
    <property type="entry name" value="NAD(P)-binding Rossmann-fold domains"/>
    <property type="match status" value="1"/>
</dbReference>
<evidence type="ECO:0000256" key="3">
    <source>
        <dbReference type="ARBA" id="ARBA00023002"/>
    </source>
</evidence>
<organism evidence="5 6">
    <name type="scientific">Akanthomyces muscarius</name>
    <name type="common">Entomopathogenic fungus</name>
    <name type="synonym">Lecanicillium muscarium</name>
    <dbReference type="NCBI Taxonomy" id="2231603"/>
    <lineage>
        <taxon>Eukaryota</taxon>
        <taxon>Fungi</taxon>
        <taxon>Dikarya</taxon>
        <taxon>Ascomycota</taxon>
        <taxon>Pezizomycotina</taxon>
        <taxon>Sordariomycetes</taxon>
        <taxon>Hypocreomycetidae</taxon>
        <taxon>Hypocreales</taxon>
        <taxon>Cordycipitaceae</taxon>
        <taxon>Akanthomyces</taxon>
    </lineage>
</organism>
<evidence type="ECO:0000313" key="6">
    <source>
        <dbReference type="Proteomes" id="UP001144673"/>
    </source>
</evidence>
<dbReference type="CDD" id="cd05374">
    <property type="entry name" value="17beta-HSD-like_SDR_c"/>
    <property type="match status" value="1"/>
</dbReference>
<evidence type="ECO:0008006" key="7">
    <source>
        <dbReference type="Google" id="ProtNLM"/>
    </source>
</evidence>
<dbReference type="PANTHER" id="PTHR44169:SF6">
    <property type="entry name" value="NADPH-DEPENDENT 1-ACYLDIHYDROXYACETONE PHOSPHATE REDUCTASE"/>
    <property type="match status" value="1"/>
</dbReference>
<gene>
    <name evidence="5" type="ORF">LMH87_011028</name>
</gene>
<dbReference type="GO" id="GO:0000140">
    <property type="term" value="F:acylglycerone-phosphate reductase (NADP+) activity"/>
    <property type="evidence" value="ECO:0007669"/>
    <property type="project" value="TreeGrafter"/>
</dbReference>
<sequence>MSDSKPKTILITGCSAGGIGAALALRLADQGHRVFATARDARKIPSHVREHRKITALTLDVTDDVSVAAASIAVRAAGRGGLDVLVNNAGVGYTMPLLDVDVDRAKRCHDVNVWGPVRTVQAFSDLLIASRGRVVNIGAAVGCLYSPWIGAYSSSKSALHTVSETLRMELQPFGVTVACLVTGTVATRFHANEGEFSLPADSLYADILRTISRWARGEVGPDQGSVDDYVTQILPDVLGNSRGGKLWRGANSGAAWFASTWLPDYVLDKLVVLNQGLDKLTQSILEKKAE</sequence>
<name>A0A9W8Q9U7_AKAMU</name>
<dbReference type="Proteomes" id="UP001144673">
    <property type="component" value="Chromosome 4"/>
</dbReference>
<dbReference type="GO" id="GO:0006654">
    <property type="term" value="P:phosphatidic acid biosynthetic process"/>
    <property type="evidence" value="ECO:0007669"/>
    <property type="project" value="TreeGrafter"/>
</dbReference>
<dbReference type="PRINTS" id="PR00080">
    <property type="entry name" value="SDRFAMILY"/>
</dbReference>
<keyword evidence="2" id="KW-0521">NADP</keyword>
<dbReference type="KEGG" id="amus:LMH87_011028"/>
<proteinExistence type="inferred from homology"/>
<dbReference type="PANTHER" id="PTHR44169">
    <property type="entry name" value="NADPH-DEPENDENT 1-ACYLDIHYDROXYACETONE PHOSPHATE REDUCTASE"/>
    <property type="match status" value="1"/>
</dbReference>
<dbReference type="PROSITE" id="PS00061">
    <property type="entry name" value="ADH_SHORT"/>
    <property type="match status" value="1"/>
</dbReference>
<evidence type="ECO:0000256" key="1">
    <source>
        <dbReference type="ARBA" id="ARBA00006484"/>
    </source>
</evidence>
<dbReference type="PRINTS" id="PR00081">
    <property type="entry name" value="GDHRDH"/>
</dbReference>
<dbReference type="AlphaFoldDB" id="A0A9W8Q9U7"/>
<dbReference type="GO" id="GO:0005783">
    <property type="term" value="C:endoplasmic reticulum"/>
    <property type="evidence" value="ECO:0007669"/>
    <property type="project" value="TreeGrafter"/>
</dbReference>
<dbReference type="GeneID" id="80898187"/>